<evidence type="ECO:0000256" key="3">
    <source>
        <dbReference type="ARBA" id="ARBA00022475"/>
    </source>
</evidence>
<evidence type="ECO:0000259" key="10">
    <source>
        <dbReference type="Pfam" id="PF21088"/>
    </source>
</evidence>
<feature type="transmembrane region" description="Helical" evidence="8">
    <location>
        <begin position="20"/>
        <end position="44"/>
    </location>
</feature>
<evidence type="ECO:0000256" key="6">
    <source>
        <dbReference type="ARBA" id="ARBA00023136"/>
    </source>
</evidence>
<protein>
    <submittedName>
        <fullName evidence="11">Uncharacterized protein</fullName>
    </submittedName>
</protein>
<dbReference type="Pfam" id="PF21088">
    <property type="entry name" value="MS_channel_1st"/>
    <property type="match status" value="1"/>
</dbReference>
<dbReference type="InterPro" id="IPR023408">
    <property type="entry name" value="MscS_beta-dom_sf"/>
</dbReference>
<dbReference type="InterPro" id="IPR006685">
    <property type="entry name" value="MscS_channel_2nd"/>
</dbReference>
<evidence type="ECO:0000256" key="5">
    <source>
        <dbReference type="ARBA" id="ARBA00022989"/>
    </source>
</evidence>
<evidence type="ECO:0000256" key="2">
    <source>
        <dbReference type="ARBA" id="ARBA00008017"/>
    </source>
</evidence>
<proteinExistence type="inferred from homology"/>
<dbReference type="GO" id="GO:0005886">
    <property type="term" value="C:plasma membrane"/>
    <property type="evidence" value="ECO:0007669"/>
    <property type="project" value="UniProtKB-SubCell"/>
</dbReference>
<feature type="transmembrane region" description="Helical" evidence="8">
    <location>
        <begin position="108"/>
        <end position="134"/>
    </location>
</feature>
<dbReference type="SUPFAM" id="SSF50182">
    <property type="entry name" value="Sm-like ribonucleoproteins"/>
    <property type="match status" value="1"/>
</dbReference>
<dbReference type="AlphaFoldDB" id="D0BKX1"/>
<comment type="subcellular location">
    <subcellularLocation>
        <location evidence="1">Cell membrane</location>
        <topology evidence="1">Multi-pass membrane protein</topology>
    </subcellularLocation>
</comment>
<gene>
    <name evidence="11" type="ORF">HMPREF0446_00606</name>
</gene>
<dbReference type="Gene3D" id="1.10.287.1260">
    <property type="match status" value="1"/>
</dbReference>
<sequence>MDIRSTVQSFFEQYWLSIPWQMILSEILSKLISLTFLCILFIIGKKVLHKVFQKTVLSSIRLSSQSIARKNTLMRLLENCLDYLLYFVLIYWILVILGIPITSLLAGAGIAGVAIGLGAQGFLSDVVNGFFILLERQYDVGDIVIIGAVSGTVANVGVRTTQVRGFDGTLHFIPNRSISVVSNQSRGDMRALIEIPLFSDADLTVVYDTVDQVNTKNASQYPEIVKGPTIIGPQTLPNGQFVFRISIFTKNGKQHMIYNQFLKLYQEALIEAGISLPTTNTAINPAS</sequence>
<keyword evidence="4 8" id="KW-0812">Transmembrane</keyword>
<dbReference type="GO" id="GO:0008381">
    <property type="term" value="F:mechanosensitive monoatomic ion channel activity"/>
    <property type="evidence" value="ECO:0007669"/>
    <property type="project" value="InterPro"/>
</dbReference>
<dbReference type="SUPFAM" id="SSF82689">
    <property type="entry name" value="Mechanosensitive channel protein MscS (YggB), C-terminal domain"/>
    <property type="match status" value="1"/>
</dbReference>
<dbReference type="Gene3D" id="3.30.70.100">
    <property type="match status" value="1"/>
</dbReference>
<dbReference type="STRING" id="626369.HMPREF0446_00606"/>
<dbReference type="Proteomes" id="UP000002939">
    <property type="component" value="Unassembled WGS sequence"/>
</dbReference>
<keyword evidence="5 8" id="KW-1133">Transmembrane helix</keyword>
<dbReference type="Pfam" id="PF00924">
    <property type="entry name" value="MS_channel_2nd"/>
    <property type="match status" value="1"/>
</dbReference>
<evidence type="ECO:0000313" key="12">
    <source>
        <dbReference type="Proteomes" id="UP000002939"/>
    </source>
</evidence>
<accession>D0BKX1</accession>
<feature type="transmembrane region" description="Helical" evidence="8">
    <location>
        <begin position="83"/>
        <end position="102"/>
    </location>
</feature>
<dbReference type="InterPro" id="IPR010920">
    <property type="entry name" value="LSM_dom_sf"/>
</dbReference>
<evidence type="ECO:0000256" key="8">
    <source>
        <dbReference type="SAM" id="Phobius"/>
    </source>
</evidence>
<dbReference type="EMBL" id="ACRF02000013">
    <property type="protein sequence ID" value="EEW93724.2"/>
    <property type="molecule type" value="Genomic_DNA"/>
</dbReference>
<feature type="domain" description="Mechanosensitive ion channel MscS" evidence="9">
    <location>
        <begin position="123"/>
        <end position="186"/>
    </location>
</feature>
<evidence type="ECO:0000259" key="9">
    <source>
        <dbReference type="Pfam" id="PF00924"/>
    </source>
</evidence>
<dbReference type="PANTHER" id="PTHR30460">
    <property type="entry name" value="MODERATE CONDUCTANCE MECHANOSENSITIVE CHANNEL YBIO"/>
    <property type="match status" value="1"/>
</dbReference>
<comment type="function">
    <text evidence="7">May play a role in resistance to osmotic downshock.</text>
</comment>
<evidence type="ECO:0000256" key="4">
    <source>
        <dbReference type="ARBA" id="ARBA00022692"/>
    </source>
</evidence>
<dbReference type="InterPro" id="IPR049142">
    <property type="entry name" value="MS_channel_1st"/>
</dbReference>
<dbReference type="RefSeq" id="WP_020991317.1">
    <property type="nucleotide sequence ID" value="NZ_KI391971.1"/>
</dbReference>
<dbReference type="SUPFAM" id="SSF82861">
    <property type="entry name" value="Mechanosensitive channel protein MscS (YggB), transmembrane region"/>
    <property type="match status" value="1"/>
</dbReference>
<dbReference type="InterPro" id="IPR045276">
    <property type="entry name" value="YbiO_bact"/>
</dbReference>
<evidence type="ECO:0000256" key="7">
    <source>
        <dbReference type="ARBA" id="ARBA00059688"/>
    </source>
</evidence>
<dbReference type="InterPro" id="IPR011066">
    <property type="entry name" value="MscS_channel_C_sf"/>
</dbReference>
<comment type="similarity">
    <text evidence="2">Belongs to the MscS (TC 1.A.23) family.</text>
</comment>
<evidence type="ECO:0000256" key="1">
    <source>
        <dbReference type="ARBA" id="ARBA00004651"/>
    </source>
</evidence>
<feature type="domain" description="Mechanosensitive ion channel transmembrane helices 2/3" evidence="10">
    <location>
        <begin position="80"/>
        <end position="120"/>
    </location>
</feature>
<dbReference type="PANTHER" id="PTHR30460:SF0">
    <property type="entry name" value="MODERATE CONDUCTANCE MECHANOSENSITIVE CHANNEL YBIO"/>
    <property type="match status" value="1"/>
</dbReference>
<evidence type="ECO:0000313" key="11">
    <source>
        <dbReference type="EMBL" id="EEW93724.2"/>
    </source>
</evidence>
<dbReference type="FunFam" id="2.30.30.60:FF:000001">
    <property type="entry name" value="MscS Mechanosensitive ion channel"/>
    <property type="match status" value="1"/>
</dbReference>
<reference evidence="11" key="1">
    <citation type="submission" date="2009-09" db="EMBL/GenBank/DDBJ databases">
        <authorList>
            <consortium name="The Broad Institute Genome Sequencing Platform"/>
            <person name="Ward D."/>
            <person name="Feldgarden M."/>
            <person name="Earl A."/>
            <person name="Young S.K."/>
            <person name="Zeng Q."/>
            <person name="Koehrsen M."/>
            <person name="Alvarado L."/>
            <person name="Berlin A."/>
            <person name="Bochicchio J."/>
            <person name="Borenstein D."/>
            <person name="Chapman S.B."/>
            <person name="Chen Z."/>
            <person name="Engels R."/>
            <person name="Freedman E."/>
            <person name="Gellesch M."/>
            <person name="Goldberg J."/>
            <person name="Griggs A."/>
            <person name="Gujja S."/>
            <person name="Heilman E."/>
            <person name="Heiman D."/>
            <person name="Hepburn T."/>
            <person name="Howarth C."/>
            <person name="Jen D."/>
            <person name="Larson L."/>
            <person name="Lewis B."/>
            <person name="Mehta T."/>
            <person name="Park D."/>
            <person name="Pearson M."/>
            <person name="Roberts A."/>
            <person name="Saif S."/>
            <person name="Shea T."/>
            <person name="Shenoy N."/>
            <person name="Sisk P."/>
            <person name="Stolte C."/>
            <person name="Sykes S."/>
            <person name="Thomson T."/>
            <person name="Walk T."/>
            <person name="White J."/>
            <person name="Yandava C."/>
            <person name="Sibley C.D."/>
            <person name="Field T.R."/>
            <person name="Grinwis M."/>
            <person name="Eshaghurshan C.S."/>
            <person name="Surette M.G."/>
            <person name="Haas B."/>
            <person name="Nusbaum C."/>
            <person name="Birren B."/>
        </authorList>
    </citation>
    <scope>NUCLEOTIDE SEQUENCE [LARGE SCALE GENOMIC DNA]</scope>
    <source>
        <strain evidence="11">ATCC 700633</strain>
    </source>
</reference>
<keyword evidence="3" id="KW-1003">Cell membrane</keyword>
<keyword evidence="6 8" id="KW-0472">Membrane</keyword>
<dbReference type="HOGENOM" id="CLU_037945_8_2_9"/>
<comment type="caution">
    <text evidence="11">The sequence shown here is derived from an EMBL/GenBank/DDBJ whole genome shotgun (WGS) entry which is preliminary data.</text>
</comment>
<keyword evidence="12" id="KW-1185">Reference proteome</keyword>
<name>D0BKX1_9LACT</name>
<reference evidence="11" key="2">
    <citation type="submission" date="2011-10" db="EMBL/GenBank/DDBJ databases">
        <title>The Genome Sequence of Granulicatella elegans ATCC 700633.</title>
        <authorList>
            <consortium name="The Broad Institute Genome Sequencing Platform"/>
            <consortium name="The Broad Institute Genome Sequencing Center for Infectious Disease"/>
            <person name="Earl A."/>
            <person name="Ward D."/>
            <person name="Feldgarden M."/>
            <person name="Gevers D."/>
            <person name="Sibley C.D."/>
            <person name="Field T.R."/>
            <person name="Grinwis M."/>
            <person name="Eshaghurshan C.S."/>
            <person name="Surette M.G."/>
            <person name="Young S.K."/>
            <person name="Zeng Q."/>
            <person name="Gargeya S."/>
            <person name="Fitzgerald M."/>
            <person name="Haas B."/>
            <person name="Abouelleil A."/>
            <person name="Alvarado L."/>
            <person name="Arachchi H.M."/>
            <person name="Berlin A."/>
            <person name="Brown A."/>
            <person name="Chapman S.B."/>
            <person name="Chen Z."/>
            <person name="Dunbar C."/>
            <person name="Freedman E."/>
            <person name="Gearin G."/>
            <person name="Goldberg J."/>
            <person name="Griggs A."/>
            <person name="Gujja S."/>
            <person name="Heiman D."/>
            <person name="Howarth C."/>
            <person name="Larson L."/>
            <person name="Lui A."/>
            <person name="MacDonald P.J.P."/>
            <person name="Montmayeur A."/>
            <person name="Murphy C."/>
            <person name="Neiman D."/>
            <person name="Pearson M."/>
            <person name="Priest M."/>
            <person name="Roberts A."/>
            <person name="Saif S."/>
            <person name="Shea T."/>
            <person name="Shenoy N."/>
            <person name="Sisk P."/>
            <person name="Stolte C."/>
            <person name="Sykes S."/>
            <person name="Wortman J."/>
            <person name="Nusbaum C."/>
            <person name="Birren B."/>
        </authorList>
    </citation>
    <scope>NUCLEOTIDE SEQUENCE [LARGE SCALE GENOMIC DNA]</scope>
    <source>
        <strain evidence="11">ATCC 700633</strain>
    </source>
</reference>
<dbReference type="InterPro" id="IPR011014">
    <property type="entry name" value="MscS_channel_TM-2"/>
</dbReference>
<organism evidence="11 12">
    <name type="scientific">Granulicatella elegans ATCC 700633</name>
    <dbReference type="NCBI Taxonomy" id="626369"/>
    <lineage>
        <taxon>Bacteria</taxon>
        <taxon>Bacillati</taxon>
        <taxon>Bacillota</taxon>
        <taxon>Bacilli</taxon>
        <taxon>Lactobacillales</taxon>
        <taxon>Carnobacteriaceae</taxon>
        <taxon>Granulicatella</taxon>
    </lineage>
</organism>
<dbReference type="eggNOG" id="COG0668">
    <property type="taxonomic scope" value="Bacteria"/>
</dbReference>
<dbReference type="Gene3D" id="2.30.30.60">
    <property type="match status" value="1"/>
</dbReference>